<dbReference type="AlphaFoldDB" id="A0A9D0ZB38"/>
<accession>A0A9D0ZB38</accession>
<keyword evidence="1" id="KW-0472">Membrane</keyword>
<keyword evidence="2" id="KW-0732">Signal</keyword>
<evidence type="ECO:0000313" key="4">
    <source>
        <dbReference type="Proteomes" id="UP000886887"/>
    </source>
</evidence>
<reference evidence="3" key="1">
    <citation type="submission" date="2020-10" db="EMBL/GenBank/DDBJ databases">
        <authorList>
            <person name="Gilroy R."/>
        </authorList>
    </citation>
    <scope>NUCLEOTIDE SEQUENCE</scope>
    <source>
        <strain evidence="3">ChiSxjej2B14-6234</strain>
    </source>
</reference>
<evidence type="ECO:0000256" key="1">
    <source>
        <dbReference type="SAM" id="Phobius"/>
    </source>
</evidence>
<feature type="transmembrane region" description="Helical" evidence="1">
    <location>
        <begin position="189"/>
        <end position="209"/>
    </location>
</feature>
<feature type="transmembrane region" description="Helical" evidence="1">
    <location>
        <begin position="285"/>
        <end position="305"/>
    </location>
</feature>
<dbReference type="Proteomes" id="UP000886887">
    <property type="component" value="Unassembled WGS sequence"/>
</dbReference>
<proteinExistence type="predicted"/>
<sequence length="604" mass="65097">MTAIKLAALLALLLGPTALLAARRGIRPEQSLAPTMCAQALLLYAAGLLLPLDAGLYALSACSLGCWAGALWACRTHPLQALRTWLTPGLCCFVLLCPLLYWGAIERVYISYDEFSHWGLAVKLMNGTGRLFGSHESAPFMLYDYPPALSLIEWLFCRLLGAREGVALFGYQVLLCALALPLAGETRWRRPLCAAVSLLLPLLVLNAVFPLWTSRLFCEPALAMLTALLFVSLALRERPLCGAGEALILCFLTLTKNTGIFFAALYLLAAWYVRGRRALHAGVPALLAFVSWQAYCALCGLGSAFSSGIAQNVSALLGGALPEANASAPLRFLLALFTSPYRPADIYGGYGLPVPPALLYAFAAGLCLLGARCLPPARRSRARRAVAALFALCLCYLLFIALSYLLIFRDYEAARLSEFDRYTTLPALLGGLMGAALCLQAAREAGSARTVQAARAVCIACTCVLLCVGNTRFFHETVIARESVVQMHWQRYAPGELAAAVRAQAPQGSSIVCLGGGNVIALRYELAPDYEVSVPGGDFMASPDMNLQTVRESLDACDYAVVLWADERLAPLVAGELYTDSLYRVEHGPDGPRLELLFSVPPVN</sequence>
<feature type="transmembrane region" description="Helical" evidence="1">
    <location>
        <begin position="165"/>
        <end position="183"/>
    </location>
</feature>
<evidence type="ECO:0000256" key="2">
    <source>
        <dbReference type="SAM" id="SignalP"/>
    </source>
</evidence>
<comment type="caution">
    <text evidence="3">The sequence shown here is derived from an EMBL/GenBank/DDBJ whole genome shotgun (WGS) entry which is preliminary data.</text>
</comment>
<feature type="transmembrane region" description="Helical" evidence="1">
    <location>
        <begin position="422"/>
        <end position="442"/>
    </location>
</feature>
<keyword evidence="1" id="KW-0812">Transmembrane</keyword>
<feature type="transmembrane region" description="Helical" evidence="1">
    <location>
        <begin position="386"/>
        <end position="407"/>
    </location>
</feature>
<feature type="transmembrane region" description="Helical" evidence="1">
    <location>
        <begin position="357"/>
        <end position="374"/>
    </location>
</feature>
<feature type="chain" id="PRO_5038426602" description="Glycosyltransferase RgtA/B/C/D-like domain-containing protein" evidence="2">
    <location>
        <begin position="22"/>
        <end position="604"/>
    </location>
</feature>
<keyword evidence="1" id="KW-1133">Transmembrane helix</keyword>
<protein>
    <recommendedName>
        <fullName evidence="5">Glycosyltransferase RgtA/B/C/D-like domain-containing protein</fullName>
    </recommendedName>
</protein>
<feature type="transmembrane region" description="Helical" evidence="1">
    <location>
        <begin position="216"/>
        <end position="234"/>
    </location>
</feature>
<feature type="signal peptide" evidence="2">
    <location>
        <begin position="1"/>
        <end position="21"/>
    </location>
</feature>
<feature type="transmembrane region" description="Helical" evidence="1">
    <location>
        <begin position="246"/>
        <end position="273"/>
    </location>
</feature>
<feature type="transmembrane region" description="Helical" evidence="1">
    <location>
        <begin position="85"/>
        <end position="104"/>
    </location>
</feature>
<organism evidence="3 4">
    <name type="scientific">Candidatus Onthenecus intestinigallinarum</name>
    <dbReference type="NCBI Taxonomy" id="2840875"/>
    <lineage>
        <taxon>Bacteria</taxon>
        <taxon>Bacillati</taxon>
        <taxon>Bacillota</taxon>
        <taxon>Clostridia</taxon>
        <taxon>Eubacteriales</taxon>
        <taxon>Candidatus Onthenecus</taxon>
    </lineage>
</organism>
<gene>
    <name evidence="3" type="ORF">IAB73_03060</name>
</gene>
<feature type="transmembrane region" description="Helical" evidence="1">
    <location>
        <begin position="56"/>
        <end position="73"/>
    </location>
</feature>
<dbReference type="EMBL" id="DVFJ01000009">
    <property type="protein sequence ID" value="HIQ71173.1"/>
    <property type="molecule type" value="Genomic_DNA"/>
</dbReference>
<reference evidence="3" key="2">
    <citation type="journal article" date="2021" name="PeerJ">
        <title>Extensive microbial diversity within the chicken gut microbiome revealed by metagenomics and culture.</title>
        <authorList>
            <person name="Gilroy R."/>
            <person name="Ravi A."/>
            <person name="Getino M."/>
            <person name="Pursley I."/>
            <person name="Horton D.L."/>
            <person name="Alikhan N.F."/>
            <person name="Baker D."/>
            <person name="Gharbi K."/>
            <person name="Hall N."/>
            <person name="Watson M."/>
            <person name="Adriaenssens E.M."/>
            <person name="Foster-Nyarko E."/>
            <person name="Jarju S."/>
            <person name="Secka A."/>
            <person name="Antonio M."/>
            <person name="Oren A."/>
            <person name="Chaudhuri R.R."/>
            <person name="La Ragione R."/>
            <person name="Hildebrand F."/>
            <person name="Pallen M.J."/>
        </authorList>
    </citation>
    <scope>NUCLEOTIDE SEQUENCE</scope>
    <source>
        <strain evidence="3">ChiSxjej2B14-6234</strain>
    </source>
</reference>
<name>A0A9D0ZB38_9FIRM</name>
<evidence type="ECO:0008006" key="5">
    <source>
        <dbReference type="Google" id="ProtNLM"/>
    </source>
</evidence>
<evidence type="ECO:0000313" key="3">
    <source>
        <dbReference type="EMBL" id="HIQ71173.1"/>
    </source>
</evidence>